<keyword evidence="9" id="KW-1185">Reference proteome</keyword>
<evidence type="ECO:0000256" key="4">
    <source>
        <dbReference type="ARBA" id="ARBA00023004"/>
    </source>
</evidence>
<dbReference type="GO" id="GO:0005829">
    <property type="term" value="C:cytosol"/>
    <property type="evidence" value="ECO:0007669"/>
    <property type="project" value="TreeGrafter"/>
</dbReference>
<feature type="domain" description="2Fe-2S ferredoxin-type" evidence="7">
    <location>
        <begin position="2"/>
        <end position="105"/>
    </location>
</feature>
<dbReference type="GO" id="GO:0051537">
    <property type="term" value="F:2 iron, 2 sulfur cluster binding"/>
    <property type="evidence" value="ECO:0007669"/>
    <property type="project" value="UniProtKB-KW"/>
</dbReference>
<evidence type="ECO:0000259" key="7">
    <source>
        <dbReference type="PROSITE" id="PS51085"/>
    </source>
</evidence>
<dbReference type="InterPro" id="IPR018298">
    <property type="entry name" value="Adrenodoxin_Fe-S_BS"/>
</dbReference>
<keyword evidence="4" id="KW-0408">Iron</keyword>
<evidence type="ECO:0000313" key="9">
    <source>
        <dbReference type="Proteomes" id="UP000585507"/>
    </source>
</evidence>
<dbReference type="RefSeq" id="WP_026203137.1">
    <property type="nucleotide sequence ID" value="NZ_JACHBK010000003.1"/>
</dbReference>
<evidence type="ECO:0000313" key="8">
    <source>
        <dbReference type="EMBL" id="MBB5534758.1"/>
    </source>
</evidence>
<dbReference type="InterPro" id="IPR001041">
    <property type="entry name" value="2Fe-2S_ferredoxin-type"/>
</dbReference>
<dbReference type="AlphaFoldDB" id="A0A7W8U8N6"/>
<comment type="similarity">
    <text evidence="1">Belongs to the adrenodoxin/putidaredoxin family.</text>
</comment>
<gene>
    <name evidence="8" type="ORF">GGD55_001441</name>
</gene>
<dbReference type="GO" id="GO:0009055">
    <property type="term" value="F:electron transfer activity"/>
    <property type="evidence" value="ECO:0007669"/>
    <property type="project" value="TreeGrafter"/>
</dbReference>
<dbReference type="PROSITE" id="PS51085">
    <property type="entry name" value="2FE2S_FER_2"/>
    <property type="match status" value="1"/>
</dbReference>
<comment type="cofactor">
    <cofactor evidence="6">
        <name>[2Fe-2S] cluster</name>
        <dbReference type="ChEBI" id="CHEBI:190135"/>
    </cofactor>
</comment>
<dbReference type="InterPro" id="IPR012675">
    <property type="entry name" value="Beta-grasp_dom_sf"/>
</dbReference>
<keyword evidence="2" id="KW-0001">2Fe-2S</keyword>
<dbReference type="GO" id="GO:0140647">
    <property type="term" value="P:P450-containing electron transport chain"/>
    <property type="evidence" value="ECO:0007669"/>
    <property type="project" value="InterPro"/>
</dbReference>
<keyword evidence="5" id="KW-0411">Iron-sulfur</keyword>
<evidence type="ECO:0000256" key="6">
    <source>
        <dbReference type="ARBA" id="ARBA00034078"/>
    </source>
</evidence>
<dbReference type="Proteomes" id="UP000585507">
    <property type="component" value="Unassembled WGS sequence"/>
</dbReference>
<comment type="caution">
    <text evidence="8">The sequence shown here is derived from an EMBL/GenBank/DDBJ whole genome shotgun (WGS) entry which is preliminary data.</text>
</comment>
<evidence type="ECO:0000256" key="3">
    <source>
        <dbReference type="ARBA" id="ARBA00022723"/>
    </source>
</evidence>
<dbReference type="Gene3D" id="3.10.20.30">
    <property type="match status" value="1"/>
</dbReference>
<dbReference type="SUPFAM" id="SSF54292">
    <property type="entry name" value="2Fe-2S ferredoxin-like"/>
    <property type="match status" value="1"/>
</dbReference>
<keyword evidence="3" id="KW-0479">Metal-binding</keyword>
<dbReference type="InterPro" id="IPR001055">
    <property type="entry name" value="Adrenodoxin-like"/>
</dbReference>
<reference evidence="8 9" key="1">
    <citation type="submission" date="2020-08" db="EMBL/GenBank/DDBJ databases">
        <title>Genomic Encyclopedia of Type Strains, Phase IV (KMG-V): Genome sequencing to study the core and pangenomes of soil and plant-associated prokaryotes.</title>
        <authorList>
            <person name="Whitman W."/>
        </authorList>
    </citation>
    <scope>NUCLEOTIDE SEQUENCE [LARGE SCALE GENOMIC DNA]</scope>
    <source>
        <strain evidence="8 9">SEMIA 4084</strain>
    </source>
</reference>
<dbReference type="EMBL" id="JACHBK010000003">
    <property type="protein sequence ID" value="MBB5534758.1"/>
    <property type="molecule type" value="Genomic_DNA"/>
</dbReference>
<dbReference type="PANTHER" id="PTHR23426:SF65">
    <property type="entry name" value="FERREDOXIN-2, MITOCHONDRIAL"/>
    <property type="match status" value="1"/>
</dbReference>
<dbReference type="PANTHER" id="PTHR23426">
    <property type="entry name" value="FERREDOXIN/ADRENODOXIN"/>
    <property type="match status" value="1"/>
</dbReference>
<sequence>MPKLTIIAFDGTQYDFDVQNGSTVMENAVRNSVPGIEAECGGACACATCHVYVDEEWSATVGAPEAMEEDMLDFAYDVKPTSRLSCQIKMSEGLDGLVVHVPERQA</sequence>
<dbReference type="Pfam" id="PF00111">
    <property type="entry name" value="Fer2"/>
    <property type="match status" value="1"/>
</dbReference>
<accession>A0A7W8U8N6</accession>
<dbReference type="InterPro" id="IPR036010">
    <property type="entry name" value="2Fe-2S_ferredoxin-like_sf"/>
</dbReference>
<dbReference type="GO" id="GO:0046872">
    <property type="term" value="F:metal ion binding"/>
    <property type="evidence" value="ECO:0007669"/>
    <property type="project" value="UniProtKB-KW"/>
</dbReference>
<evidence type="ECO:0000256" key="2">
    <source>
        <dbReference type="ARBA" id="ARBA00022714"/>
    </source>
</evidence>
<dbReference type="PROSITE" id="PS00814">
    <property type="entry name" value="ADX"/>
    <property type="match status" value="1"/>
</dbReference>
<dbReference type="CDD" id="cd00207">
    <property type="entry name" value="fer2"/>
    <property type="match status" value="1"/>
</dbReference>
<organism evidence="8 9">
    <name type="scientific">Rhizobium giardinii</name>
    <dbReference type="NCBI Taxonomy" id="56731"/>
    <lineage>
        <taxon>Bacteria</taxon>
        <taxon>Pseudomonadati</taxon>
        <taxon>Pseudomonadota</taxon>
        <taxon>Alphaproteobacteria</taxon>
        <taxon>Hyphomicrobiales</taxon>
        <taxon>Rhizobiaceae</taxon>
        <taxon>Rhizobium/Agrobacterium group</taxon>
        <taxon>Rhizobium</taxon>
    </lineage>
</organism>
<protein>
    <submittedName>
        <fullName evidence="8">2Fe-2S ferredoxin</fullName>
    </submittedName>
</protein>
<dbReference type="PRINTS" id="PR00355">
    <property type="entry name" value="ADRENODOXIN"/>
</dbReference>
<name>A0A7W8U8N6_9HYPH</name>
<evidence type="ECO:0000256" key="5">
    <source>
        <dbReference type="ARBA" id="ARBA00023014"/>
    </source>
</evidence>
<proteinExistence type="inferred from homology"/>
<evidence type="ECO:0000256" key="1">
    <source>
        <dbReference type="ARBA" id="ARBA00010914"/>
    </source>
</evidence>